<gene>
    <name evidence="1" type="ORF">LBLM1_11015</name>
</gene>
<keyword evidence="1" id="KW-0614">Plasmid</keyword>
<dbReference type="EMBL" id="CP011014">
    <property type="protein sequence ID" value="AJT51555.1"/>
    <property type="molecule type" value="Genomic_DNA"/>
</dbReference>
<organism evidence="1 2">
    <name type="scientific">Limosilactobacillus mucosae LM1</name>
    <dbReference type="NCBI Taxonomy" id="1130798"/>
    <lineage>
        <taxon>Bacteria</taxon>
        <taxon>Bacillati</taxon>
        <taxon>Bacillota</taxon>
        <taxon>Bacilli</taxon>
        <taxon>Lactobacillales</taxon>
        <taxon>Lactobacillaceae</taxon>
        <taxon>Limosilactobacillus</taxon>
    </lineage>
</organism>
<name>A0A0D4CNQ7_LIMMU</name>
<dbReference type="AlphaFoldDB" id="A0A0D4CNQ7"/>
<dbReference type="Proteomes" id="UP000003645">
    <property type="component" value="Plasmid pLM1"/>
</dbReference>
<proteinExistence type="predicted"/>
<keyword evidence="2" id="KW-1185">Reference proteome</keyword>
<reference evidence="1 2" key="1">
    <citation type="journal article" date="2012" name="J. Bacteriol.">
        <title>Genome sequence of Lactobacillus mucosae LM1, isolated from piglet feces.</title>
        <authorList>
            <person name="Lee J.H."/>
            <person name="Valeriano V.D."/>
            <person name="Shin Y.R."/>
            <person name="Chae J.P."/>
            <person name="Kim G.B."/>
            <person name="Ham J.S."/>
            <person name="Chun J."/>
            <person name="Kang D.K."/>
        </authorList>
    </citation>
    <scope>NUCLEOTIDE SEQUENCE [LARGE SCALE GENOMIC DNA]</scope>
    <source>
        <strain evidence="1 2">LM1</strain>
        <plasmid evidence="1">pLM1</plasmid>
    </source>
</reference>
<dbReference type="KEGG" id="lmu:LBLM1_11015"/>
<sequence>MYRTIGIGKMSKGKKISFKNRDIDARRKVLQETLDTKSNHNKLAATARNGANARDTGIGNKLEMMSNYMLFAPDVDSGFKLEQSFYPDERYYQTQSNVAKNSISWNDFDEYTDNDYLRTLTEDRDGYLVRLFDAHELTVDEIKRFITNGLLWSVPENIQNDKVREAIGWLADEIKSICSPDDLIFLKNFDGVVSGVKVAESTGTTQQNVSKKLKRIAKKIKKWL</sequence>
<dbReference type="HOGENOM" id="CLU_1233749_0_0_9"/>
<geneLocation type="plasmid" evidence="1 2">
    <name>pLM1</name>
</geneLocation>
<accession>A0A0D4CNQ7</accession>
<dbReference type="RefSeq" id="WP_006501069.1">
    <property type="nucleotide sequence ID" value="NZ_CP011014.1"/>
</dbReference>
<protein>
    <submittedName>
        <fullName evidence="1">Uncharacterized protein</fullName>
    </submittedName>
</protein>
<evidence type="ECO:0000313" key="1">
    <source>
        <dbReference type="EMBL" id="AJT51555.1"/>
    </source>
</evidence>
<evidence type="ECO:0000313" key="2">
    <source>
        <dbReference type="Proteomes" id="UP000003645"/>
    </source>
</evidence>